<dbReference type="Pfam" id="PF03364">
    <property type="entry name" value="Polyketide_cyc"/>
    <property type="match status" value="1"/>
</dbReference>
<dbReference type="InterPro" id="IPR044996">
    <property type="entry name" value="COQ10-like"/>
</dbReference>
<feature type="domain" description="Coenzyme Q-binding protein COQ10 START" evidence="2">
    <location>
        <begin position="10"/>
        <end position="135"/>
    </location>
</feature>
<dbReference type="PANTHER" id="PTHR12901">
    <property type="entry name" value="SPERM PROTEIN HOMOLOG"/>
    <property type="match status" value="1"/>
</dbReference>
<protein>
    <submittedName>
        <fullName evidence="3">Cyclase/dehydrase</fullName>
    </submittedName>
</protein>
<reference evidence="3 4" key="1">
    <citation type="submission" date="2016-10" db="EMBL/GenBank/DDBJ databases">
        <title>Complete Genome Sequence of the Nonylphenol-Degrading Bacterium Sphingobium cloacae JCM 10874T.</title>
        <authorList>
            <person name="Ootsuka M."/>
            <person name="Nishizawa T."/>
            <person name="Ohta H."/>
        </authorList>
    </citation>
    <scope>NUCLEOTIDE SEQUENCE [LARGE SCALE GENOMIC DNA]</scope>
    <source>
        <strain evidence="3 4">JCM 10874</strain>
    </source>
</reference>
<dbReference type="GO" id="GO:0048039">
    <property type="term" value="F:ubiquinone binding"/>
    <property type="evidence" value="ECO:0007669"/>
    <property type="project" value="InterPro"/>
</dbReference>
<gene>
    <name evidence="3" type="ORF">SCLO_1006610</name>
</gene>
<accession>A0A1E1EZS1</accession>
<dbReference type="PANTHER" id="PTHR12901:SF10">
    <property type="entry name" value="COENZYME Q-BINDING PROTEIN COQ10, MITOCHONDRIAL"/>
    <property type="match status" value="1"/>
</dbReference>
<comment type="similarity">
    <text evidence="1">Belongs to the ribosome association toxin RatA family.</text>
</comment>
<organism evidence="3 4">
    <name type="scientific">Sphingobium cloacae</name>
    <dbReference type="NCBI Taxonomy" id="120107"/>
    <lineage>
        <taxon>Bacteria</taxon>
        <taxon>Pseudomonadati</taxon>
        <taxon>Pseudomonadota</taxon>
        <taxon>Alphaproteobacteria</taxon>
        <taxon>Sphingomonadales</taxon>
        <taxon>Sphingomonadaceae</taxon>
        <taxon>Sphingobium</taxon>
    </lineage>
</organism>
<evidence type="ECO:0000256" key="1">
    <source>
        <dbReference type="ARBA" id="ARBA00008918"/>
    </source>
</evidence>
<dbReference type="CDD" id="cd07813">
    <property type="entry name" value="COQ10p_like"/>
    <property type="match status" value="1"/>
</dbReference>
<dbReference type="GO" id="GO:0045333">
    <property type="term" value="P:cellular respiration"/>
    <property type="evidence" value="ECO:0007669"/>
    <property type="project" value="InterPro"/>
</dbReference>
<evidence type="ECO:0000313" key="4">
    <source>
        <dbReference type="Proteomes" id="UP000218272"/>
    </source>
</evidence>
<evidence type="ECO:0000313" key="3">
    <source>
        <dbReference type="EMBL" id="BAV63701.1"/>
    </source>
</evidence>
<name>A0A1E1EZS1_9SPHN</name>
<dbReference type="Proteomes" id="UP000218272">
    <property type="component" value="Chromosome SCLO_1"/>
</dbReference>
<evidence type="ECO:0000259" key="2">
    <source>
        <dbReference type="Pfam" id="PF03364"/>
    </source>
</evidence>
<keyword evidence="4" id="KW-1185">Reference proteome</keyword>
<dbReference type="KEGG" id="sclo:SCLO_1006610"/>
<dbReference type="InterPro" id="IPR023393">
    <property type="entry name" value="START-like_dom_sf"/>
</dbReference>
<dbReference type="Gene3D" id="3.30.530.20">
    <property type="match status" value="1"/>
</dbReference>
<dbReference type="SUPFAM" id="SSF55961">
    <property type="entry name" value="Bet v1-like"/>
    <property type="match status" value="1"/>
</dbReference>
<dbReference type="InterPro" id="IPR005031">
    <property type="entry name" value="COQ10_START"/>
</dbReference>
<dbReference type="RefSeq" id="WP_066515957.1">
    <property type="nucleotide sequence ID" value="NZ_AP017655.1"/>
</dbReference>
<dbReference type="AlphaFoldDB" id="A0A1E1EZS1"/>
<proteinExistence type="inferred from homology"/>
<sequence length="158" mass="17615">MPKHNETRPLPYTPQQMFDLVANVAAYPEFLPWVSAIRVRSDSETEMVADMIVGFKGIKESFTSRVEKHRPDAVRVDYLDGPLKHLHNQWNFRDDGKGGVLVDFEVEFEFKNRLFEMLAGQVFDKALRKMIGAFEARAAALYGAGASGSSSSSAQSAA</sequence>
<dbReference type="OrthoDB" id="9804759at2"/>
<dbReference type="EMBL" id="AP017655">
    <property type="protein sequence ID" value="BAV63701.1"/>
    <property type="molecule type" value="Genomic_DNA"/>
</dbReference>